<sequence>MSRSDGEEIFLTQNTFSQETNDDNLDLCNFFLKYDTTTTSETYSVACSDISEDEGFSNPKLTQSDDELLINVSKIESKSHQPSTSRFHEPKTDKEIEDMQSKKFADSTMSKIKWATTLFKQWKLPEILGRMIQMWDLVNSLRKTDGTEYPPDTLYSLAICLQLYMDTLGYNHKFLSDSSFIQIKNSLDNVMKLRAEVRVPKKQAEEISLEEEEKLWASGSLGSDNARHLLNTLVYLIGLNFALRGDQEHRDLKGRNSSQFQINEKNG</sequence>
<dbReference type="InterPro" id="IPR052787">
    <property type="entry name" value="MAVS"/>
</dbReference>
<gene>
    <name evidence="6" type="ORF">MCOR_9134</name>
</gene>
<feature type="domain" description="QRICH1-like" evidence="5">
    <location>
        <begin position="134"/>
        <end position="192"/>
    </location>
</feature>
<dbReference type="InterPro" id="IPR057926">
    <property type="entry name" value="QRICH1_dom"/>
</dbReference>
<reference evidence="6 7" key="1">
    <citation type="submission" date="2020-06" db="EMBL/GenBank/DDBJ databases">
        <authorList>
            <person name="Li R."/>
            <person name="Bekaert M."/>
        </authorList>
    </citation>
    <scope>NUCLEOTIDE SEQUENCE [LARGE SCALE GENOMIC DNA]</scope>
    <source>
        <strain evidence="7">wild</strain>
    </source>
</reference>
<feature type="domain" description="ZMYM2-like/QRICH1 C-terminal" evidence="4">
    <location>
        <begin position="208"/>
        <end position="256"/>
    </location>
</feature>
<organism evidence="6 7">
    <name type="scientific">Mytilus coruscus</name>
    <name type="common">Sea mussel</name>
    <dbReference type="NCBI Taxonomy" id="42192"/>
    <lineage>
        <taxon>Eukaryota</taxon>
        <taxon>Metazoa</taxon>
        <taxon>Spiralia</taxon>
        <taxon>Lophotrochozoa</taxon>
        <taxon>Mollusca</taxon>
        <taxon>Bivalvia</taxon>
        <taxon>Autobranchia</taxon>
        <taxon>Pteriomorphia</taxon>
        <taxon>Mytilida</taxon>
        <taxon>Mytiloidea</taxon>
        <taxon>Mytilidae</taxon>
        <taxon>Mytilinae</taxon>
        <taxon>Mytilus</taxon>
    </lineage>
</organism>
<dbReference type="PANTHER" id="PTHR21446:SF12">
    <property type="entry name" value="POTASSIUM CHANNEL TETRAMERIZATION DOMAIN CONTAINING 1"/>
    <property type="match status" value="1"/>
</dbReference>
<dbReference type="InterPro" id="IPR021893">
    <property type="entry name" value="ZMYM2-like_C"/>
</dbReference>
<dbReference type="Pfam" id="PF12012">
    <property type="entry name" value="DUF3504"/>
    <property type="match status" value="1"/>
</dbReference>
<evidence type="ECO:0000313" key="6">
    <source>
        <dbReference type="EMBL" id="CAC5370196.1"/>
    </source>
</evidence>
<keyword evidence="7" id="KW-1185">Reference proteome</keyword>
<evidence type="ECO:0000259" key="5">
    <source>
        <dbReference type="Pfam" id="PF25561"/>
    </source>
</evidence>
<evidence type="ECO:0000256" key="2">
    <source>
        <dbReference type="ARBA" id="ARBA00022553"/>
    </source>
</evidence>
<dbReference type="OrthoDB" id="10025028at2759"/>
<evidence type="ECO:0000313" key="7">
    <source>
        <dbReference type="Proteomes" id="UP000507470"/>
    </source>
</evidence>
<dbReference type="EMBL" id="CACVKT020001654">
    <property type="protein sequence ID" value="CAC5370196.1"/>
    <property type="molecule type" value="Genomic_DNA"/>
</dbReference>
<dbReference type="PANTHER" id="PTHR21446">
    <property type="entry name" value="DUF3504 DOMAIN-CONTAINING PROTEIN"/>
    <property type="match status" value="1"/>
</dbReference>
<protein>
    <submittedName>
        <fullName evidence="6">Uncharacterized protein</fullName>
    </submittedName>
</protein>
<dbReference type="AlphaFoldDB" id="A0A6J8APZ9"/>
<proteinExistence type="predicted"/>
<name>A0A6J8APZ9_MYTCO</name>
<evidence type="ECO:0000256" key="1">
    <source>
        <dbReference type="ARBA" id="ARBA00022499"/>
    </source>
</evidence>
<accession>A0A6J8APZ9</accession>
<keyword evidence="3" id="KW-0832">Ubl conjugation</keyword>
<dbReference type="Pfam" id="PF25561">
    <property type="entry name" value="QRICH1"/>
    <property type="match status" value="1"/>
</dbReference>
<evidence type="ECO:0000259" key="4">
    <source>
        <dbReference type="Pfam" id="PF12012"/>
    </source>
</evidence>
<keyword evidence="2" id="KW-0597">Phosphoprotein</keyword>
<keyword evidence="1" id="KW-1017">Isopeptide bond</keyword>
<evidence type="ECO:0000256" key="3">
    <source>
        <dbReference type="ARBA" id="ARBA00022843"/>
    </source>
</evidence>
<dbReference type="Proteomes" id="UP000507470">
    <property type="component" value="Unassembled WGS sequence"/>
</dbReference>